<proteinExistence type="predicted"/>
<name>A0A654D1F5_SPHMU</name>
<gene>
    <name evidence="1" type="ORF">SPHINGO8BC_51440</name>
</gene>
<organism evidence="1 2">
    <name type="scientific">Sphingobacterium multivorum</name>
    <dbReference type="NCBI Taxonomy" id="28454"/>
    <lineage>
        <taxon>Bacteria</taxon>
        <taxon>Pseudomonadati</taxon>
        <taxon>Bacteroidota</taxon>
        <taxon>Sphingobacteriia</taxon>
        <taxon>Sphingobacteriales</taxon>
        <taxon>Sphingobacteriaceae</taxon>
        <taxon>Sphingobacterium</taxon>
    </lineage>
</organism>
<dbReference type="RefSeq" id="WP_159332839.1">
    <property type="nucleotide sequence ID" value="NZ_LR733857.1"/>
</dbReference>
<dbReference type="Proteomes" id="UP000432350">
    <property type="component" value="Unassembled WGS sequence"/>
</dbReference>
<protein>
    <recommendedName>
        <fullName evidence="3">Phage tail protein</fullName>
    </recommendedName>
</protein>
<sequence length="166" mass="18209">MIENGSEYFVFIKRATDTNWMTVACLVSNELSIEAEPIETSSGCDGPHSNHRSGIRSFTISANGYAIDNGLQESQVSHNALFDLAVNGNPFDIKIAKIGSLYVRQGRVTIVSYTENQTMNQAFSFSVTFKGKGKINGNFLKYLADNFGKYIVPSTGEKIVVEVHGN</sequence>
<evidence type="ECO:0000313" key="1">
    <source>
        <dbReference type="EMBL" id="VXC99210.1"/>
    </source>
</evidence>
<dbReference type="AlphaFoldDB" id="A0A654D1F5"/>
<reference evidence="1 2" key="1">
    <citation type="submission" date="2019-10" db="EMBL/GenBank/DDBJ databases">
        <authorList>
            <person name="Karimi E."/>
        </authorList>
    </citation>
    <scope>NUCLEOTIDE SEQUENCE [LARGE SCALE GENOMIC DNA]</scope>
    <source>
        <strain evidence="1">Sphingobacterium sp. 8BC</strain>
    </source>
</reference>
<evidence type="ECO:0000313" key="2">
    <source>
        <dbReference type="Proteomes" id="UP000432350"/>
    </source>
</evidence>
<evidence type="ECO:0008006" key="3">
    <source>
        <dbReference type="Google" id="ProtNLM"/>
    </source>
</evidence>
<dbReference type="EMBL" id="CABWMV010000024">
    <property type="protein sequence ID" value="VXC99210.1"/>
    <property type="molecule type" value="Genomic_DNA"/>
</dbReference>
<accession>A0A654D1F5</accession>
<dbReference type="Pfam" id="PF06199">
    <property type="entry name" value="Phage_tail_2"/>
    <property type="match status" value="1"/>
</dbReference>
<dbReference type="InterPro" id="IPR011855">
    <property type="entry name" value="Phgtail_TP901_1"/>
</dbReference>